<comment type="function">
    <text evidence="2">Cell wall formation.</text>
</comment>
<dbReference type="Gene3D" id="3.30.43.10">
    <property type="entry name" value="Uridine Diphospho-n-acetylenolpyruvylglucosamine Reductase, domain 2"/>
    <property type="match status" value="1"/>
</dbReference>
<sequence length="295" mass="30096">MALEIHDGPLLARRTTLGLGGKTLAEIRAADPAGLEGLDDALARVGGRPLALGGGSNILAADHDLPVALVRLGRGGEPEVLPEVSPGKVRIAVWGGFPLAALVAWCGRRGLSGLGGMSGIPGTVGGAVAGNAGSYGRDMAGALCGITVWTPGGGLAEIGPERLSTGYRRFEIAGLAGFFVIARAILELEAGSEADVRREASEALAHKMATQPITAATAGCVFKNPEGHSAGRLLDMAGFRGKGMGGMEFSAMHANFLVNRGGGTSQAAFALIDAAREAVRSRFGHELELEVRVVS</sequence>
<dbReference type="Gene3D" id="3.90.78.10">
    <property type="entry name" value="UDP-N-acetylenolpyruvoylglucosamine reductase, C-terminal domain"/>
    <property type="match status" value="1"/>
</dbReference>
<dbReference type="PANTHER" id="PTHR21071">
    <property type="entry name" value="UDP-N-ACETYLENOLPYRUVOYLGLUCOSAMINE REDUCTASE"/>
    <property type="match status" value="1"/>
</dbReference>
<keyword evidence="10" id="KW-0521">NADP</keyword>
<comment type="subcellular location">
    <subcellularLocation>
        <location evidence="3">Cytoplasm</location>
    </subcellularLocation>
</comment>
<keyword evidence="13 18" id="KW-0560">Oxidoreductase</keyword>
<dbReference type="InterPro" id="IPR016167">
    <property type="entry name" value="FAD-bd_PCMH_sub1"/>
</dbReference>
<dbReference type="GO" id="GO:0005829">
    <property type="term" value="C:cytosol"/>
    <property type="evidence" value="ECO:0007669"/>
    <property type="project" value="TreeGrafter"/>
</dbReference>
<keyword evidence="6" id="KW-0963">Cytoplasm</keyword>
<keyword evidence="9" id="KW-0274">FAD</keyword>
<dbReference type="UniPathway" id="UPA00219"/>
<proteinExistence type="inferred from homology"/>
<gene>
    <name evidence="18" type="ORF">ASZ90_001597</name>
</gene>
<dbReference type="InterPro" id="IPR036635">
    <property type="entry name" value="MurB_C_sf"/>
</dbReference>
<evidence type="ECO:0000256" key="4">
    <source>
        <dbReference type="ARBA" id="ARBA00004752"/>
    </source>
</evidence>
<evidence type="ECO:0000256" key="13">
    <source>
        <dbReference type="ARBA" id="ARBA00023002"/>
    </source>
</evidence>
<dbReference type="GO" id="GO:0051301">
    <property type="term" value="P:cell division"/>
    <property type="evidence" value="ECO:0007669"/>
    <property type="project" value="UniProtKB-KW"/>
</dbReference>
<evidence type="ECO:0000256" key="1">
    <source>
        <dbReference type="ARBA" id="ARBA00001974"/>
    </source>
</evidence>
<dbReference type="InterPro" id="IPR016169">
    <property type="entry name" value="FAD-bd_PCMH_sub2"/>
</dbReference>
<dbReference type="PANTHER" id="PTHR21071:SF4">
    <property type="entry name" value="UDP-N-ACETYLENOLPYRUVOYLGLUCOSAMINE REDUCTASE"/>
    <property type="match status" value="1"/>
</dbReference>
<dbReference type="PROSITE" id="PS51387">
    <property type="entry name" value="FAD_PCMH"/>
    <property type="match status" value="1"/>
</dbReference>
<comment type="caution">
    <text evidence="18">The sequence shown here is derived from an EMBL/GenBank/DDBJ whole genome shotgun (WGS) entry which is preliminary data.</text>
</comment>
<dbReference type="SUPFAM" id="SSF56194">
    <property type="entry name" value="Uridine diphospho-N-Acetylenolpyruvylglucosamine reductase, MurB, C-terminal domain"/>
    <property type="match status" value="1"/>
</dbReference>
<dbReference type="GO" id="GO:0008762">
    <property type="term" value="F:UDP-N-acetylmuramate dehydrogenase activity"/>
    <property type="evidence" value="ECO:0007669"/>
    <property type="project" value="UniProtKB-EC"/>
</dbReference>
<evidence type="ECO:0000256" key="3">
    <source>
        <dbReference type="ARBA" id="ARBA00004496"/>
    </source>
</evidence>
<comment type="catalytic activity">
    <reaction evidence="16">
        <text>UDP-N-acetyl-alpha-D-muramate + NADP(+) = UDP-N-acetyl-3-O-(1-carboxyvinyl)-alpha-D-glucosamine + NADPH + H(+)</text>
        <dbReference type="Rhea" id="RHEA:12248"/>
        <dbReference type="ChEBI" id="CHEBI:15378"/>
        <dbReference type="ChEBI" id="CHEBI:57783"/>
        <dbReference type="ChEBI" id="CHEBI:58349"/>
        <dbReference type="ChEBI" id="CHEBI:68483"/>
        <dbReference type="ChEBI" id="CHEBI:70757"/>
        <dbReference type="EC" id="1.3.1.98"/>
    </reaction>
</comment>
<keyword evidence="12" id="KW-0573">Peptidoglycan synthesis</keyword>
<evidence type="ECO:0000256" key="8">
    <source>
        <dbReference type="ARBA" id="ARBA00022630"/>
    </source>
</evidence>
<evidence type="ECO:0000256" key="6">
    <source>
        <dbReference type="ARBA" id="ARBA00022490"/>
    </source>
</evidence>
<evidence type="ECO:0000256" key="16">
    <source>
        <dbReference type="ARBA" id="ARBA00048914"/>
    </source>
</evidence>
<dbReference type="EMBL" id="LNQE01000209">
    <property type="protein sequence ID" value="KUG28534.1"/>
    <property type="molecule type" value="Genomic_DNA"/>
</dbReference>
<dbReference type="GO" id="GO:0071555">
    <property type="term" value="P:cell wall organization"/>
    <property type="evidence" value="ECO:0007669"/>
    <property type="project" value="UniProtKB-KW"/>
</dbReference>
<dbReference type="InterPro" id="IPR016166">
    <property type="entry name" value="FAD-bd_PCMH"/>
</dbReference>
<comment type="pathway">
    <text evidence="4">Cell wall biogenesis; peptidoglycan biosynthesis.</text>
</comment>
<keyword evidence="14" id="KW-0131">Cell cycle</keyword>
<name>A0A0W8G605_9ZZZZ</name>
<dbReference type="GO" id="GO:0071949">
    <property type="term" value="F:FAD binding"/>
    <property type="evidence" value="ECO:0007669"/>
    <property type="project" value="InterPro"/>
</dbReference>
<organism evidence="18">
    <name type="scientific">hydrocarbon metagenome</name>
    <dbReference type="NCBI Taxonomy" id="938273"/>
    <lineage>
        <taxon>unclassified sequences</taxon>
        <taxon>metagenomes</taxon>
        <taxon>ecological metagenomes</taxon>
    </lineage>
</organism>
<dbReference type="EC" id="1.3.1.98" evidence="5"/>
<evidence type="ECO:0000256" key="14">
    <source>
        <dbReference type="ARBA" id="ARBA00023306"/>
    </source>
</evidence>
<evidence type="ECO:0000256" key="5">
    <source>
        <dbReference type="ARBA" id="ARBA00012518"/>
    </source>
</evidence>
<feature type="domain" description="FAD-binding PCMH-type" evidence="17">
    <location>
        <begin position="19"/>
        <end position="191"/>
    </location>
</feature>
<evidence type="ECO:0000256" key="9">
    <source>
        <dbReference type="ARBA" id="ARBA00022827"/>
    </source>
</evidence>
<dbReference type="SUPFAM" id="SSF56176">
    <property type="entry name" value="FAD-binding/transporter-associated domain-like"/>
    <property type="match status" value="1"/>
</dbReference>
<dbReference type="GO" id="GO:0008360">
    <property type="term" value="P:regulation of cell shape"/>
    <property type="evidence" value="ECO:0007669"/>
    <property type="project" value="UniProtKB-KW"/>
</dbReference>
<dbReference type="GO" id="GO:0009252">
    <property type="term" value="P:peptidoglycan biosynthetic process"/>
    <property type="evidence" value="ECO:0007669"/>
    <property type="project" value="UniProtKB-UniPathway"/>
</dbReference>
<dbReference type="InterPro" id="IPR003170">
    <property type="entry name" value="MurB"/>
</dbReference>
<evidence type="ECO:0000256" key="15">
    <source>
        <dbReference type="ARBA" id="ARBA00023316"/>
    </source>
</evidence>
<dbReference type="Gene3D" id="3.30.465.10">
    <property type="match status" value="1"/>
</dbReference>
<dbReference type="AlphaFoldDB" id="A0A0W8G605"/>
<dbReference type="HAMAP" id="MF_00037">
    <property type="entry name" value="MurB"/>
    <property type="match status" value="1"/>
</dbReference>
<evidence type="ECO:0000259" key="17">
    <source>
        <dbReference type="PROSITE" id="PS51387"/>
    </source>
</evidence>
<protein>
    <recommendedName>
        <fullName evidence="5">UDP-N-acetylmuramate dehydrogenase</fullName>
        <ecNumber evidence="5">1.3.1.98</ecNumber>
    </recommendedName>
</protein>
<keyword evidence="7" id="KW-0132">Cell division</keyword>
<dbReference type="Pfam" id="PF02873">
    <property type="entry name" value="MurB_C"/>
    <property type="match status" value="1"/>
</dbReference>
<reference evidence="18" key="1">
    <citation type="journal article" date="2015" name="Proc. Natl. Acad. Sci. U.S.A.">
        <title>Networks of energetic and metabolic interactions define dynamics in microbial communities.</title>
        <authorList>
            <person name="Embree M."/>
            <person name="Liu J.K."/>
            <person name="Al-Bassam M.M."/>
            <person name="Zengler K."/>
        </authorList>
    </citation>
    <scope>NUCLEOTIDE SEQUENCE</scope>
</reference>
<dbReference type="Pfam" id="PF01565">
    <property type="entry name" value="FAD_binding_4"/>
    <property type="match status" value="1"/>
</dbReference>
<evidence type="ECO:0000256" key="2">
    <source>
        <dbReference type="ARBA" id="ARBA00003921"/>
    </source>
</evidence>
<keyword evidence="8" id="KW-0285">Flavoprotein</keyword>
<dbReference type="InterPro" id="IPR036318">
    <property type="entry name" value="FAD-bd_PCMH-like_sf"/>
</dbReference>
<evidence type="ECO:0000256" key="12">
    <source>
        <dbReference type="ARBA" id="ARBA00022984"/>
    </source>
</evidence>
<dbReference type="InterPro" id="IPR006094">
    <property type="entry name" value="Oxid_FAD_bind_N"/>
</dbReference>
<evidence type="ECO:0000256" key="10">
    <source>
        <dbReference type="ARBA" id="ARBA00022857"/>
    </source>
</evidence>
<keyword evidence="15" id="KW-0961">Cell wall biogenesis/degradation</keyword>
<accession>A0A0W8G605</accession>
<evidence type="ECO:0000313" key="18">
    <source>
        <dbReference type="EMBL" id="KUG28534.1"/>
    </source>
</evidence>
<evidence type="ECO:0000256" key="11">
    <source>
        <dbReference type="ARBA" id="ARBA00022960"/>
    </source>
</evidence>
<keyword evidence="11" id="KW-0133">Cell shape</keyword>
<evidence type="ECO:0000256" key="7">
    <source>
        <dbReference type="ARBA" id="ARBA00022618"/>
    </source>
</evidence>
<dbReference type="InterPro" id="IPR011601">
    <property type="entry name" value="MurB_C"/>
</dbReference>
<comment type="cofactor">
    <cofactor evidence="1">
        <name>FAD</name>
        <dbReference type="ChEBI" id="CHEBI:57692"/>
    </cofactor>
</comment>